<dbReference type="Proteomes" id="UP000287651">
    <property type="component" value="Unassembled WGS sequence"/>
</dbReference>
<reference evidence="1 2" key="1">
    <citation type="journal article" date="2014" name="Agronomy (Basel)">
        <title>A Draft Genome Sequence for Ensete ventricosum, the Drought-Tolerant Tree Against Hunger.</title>
        <authorList>
            <person name="Harrison J."/>
            <person name="Moore K.A."/>
            <person name="Paszkiewicz K."/>
            <person name="Jones T."/>
            <person name="Grant M."/>
            <person name="Ambacheew D."/>
            <person name="Muzemil S."/>
            <person name="Studholme D.J."/>
        </authorList>
    </citation>
    <scope>NUCLEOTIDE SEQUENCE [LARGE SCALE GENOMIC DNA]</scope>
</reference>
<evidence type="ECO:0000313" key="2">
    <source>
        <dbReference type="Proteomes" id="UP000287651"/>
    </source>
</evidence>
<dbReference type="EMBL" id="AMZH03013409">
    <property type="protein sequence ID" value="RRT49319.1"/>
    <property type="molecule type" value="Genomic_DNA"/>
</dbReference>
<gene>
    <name evidence="1" type="ORF">B296_00027567</name>
</gene>
<evidence type="ECO:0000313" key="1">
    <source>
        <dbReference type="EMBL" id="RRT49319.1"/>
    </source>
</evidence>
<organism evidence="1 2">
    <name type="scientific">Ensete ventricosum</name>
    <name type="common">Abyssinian banana</name>
    <name type="synonym">Musa ensete</name>
    <dbReference type="NCBI Taxonomy" id="4639"/>
    <lineage>
        <taxon>Eukaryota</taxon>
        <taxon>Viridiplantae</taxon>
        <taxon>Streptophyta</taxon>
        <taxon>Embryophyta</taxon>
        <taxon>Tracheophyta</taxon>
        <taxon>Spermatophyta</taxon>
        <taxon>Magnoliopsida</taxon>
        <taxon>Liliopsida</taxon>
        <taxon>Zingiberales</taxon>
        <taxon>Musaceae</taxon>
        <taxon>Ensete</taxon>
    </lineage>
</organism>
<name>A0A426YC65_ENSVE</name>
<comment type="caution">
    <text evidence="1">The sequence shown here is derived from an EMBL/GenBank/DDBJ whole genome shotgun (WGS) entry which is preliminary data.</text>
</comment>
<dbReference type="AlphaFoldDB" id="A0A426YC65"/>
<protein>
    <submittedName>
        <fullName evidence="1">Uncharacterized protein</fullName>
    </submittedName>
</protein>
<sequence length="73" mass="7991">MRNAIPTIIARVVPRHVVTSNKHPLGRKLHLSDGGGPQLQFHGYTTATRGPVHLLLAVGRYPLYSYGRGLPLP</sequence>
<accession>A0A426YC65</accession>
<proteinExistence type="predicted"/>